<comment type="caution">
    <text evidence="2">The sequence shown here is derived from an EMBL/GenBank/DDBJ whole genome shotgun (WGS) entry which is preliminary data.</text>
</comment>
<reference evidence="2" key="1">
    <citation type="submission" date="2020-07" db="EMBL/GenBank/DDBJ databases">
        <title>Multicomponent nature underlies the extraordinary mechanical properties of spider dragline silk.</title>
        <authorList>
            <person name="Kono N."/>
            <person name="Nakamura H."/>
            <person name="Mori M."/>
            <person name="Yoshida Y."/>
            <person name="Ohtoshi R."/>
            <person name="Malay A.D."/>
            <person name="Moran D.A.P."/>
            <person name="Tomita M."/>
            <person name="Numata K."/>
            <person name="Arakawa K."/>
        </authorList>
    </citation>
    <scope>NUCLEOTIDE SEQUENCE</scope>
</reference>
<accession>A0A8X6HF90</accession>
<sequence length="130" mass="15398">MPPKKSNLCNFSKEARRKVLKELINRKNNRGKKHNQRIRTPKSRMKKSKRQCDERLPKNISRNRAAREHISISRVRERRDSKPVAHYPVHQFFVLHSNMRPGINFSANSKITISAMDKVYPYCQVLNFRG</sequence>
<proteinExistence type="predicted"/>
<evidence type="ECO:0000256" key="1">
    <source>
        <dbReference type="SAM" id="MobiDB-lite"/>
    </source>
</evidence>
<evidence type="ECO:0000313" key="2">
    <source>
        <dbReference type="EMBL" id="GFR22682.1"/>
    </source>
</evidence>
<dbReference type="Proteomes" id="UP000887116">
    <property type="component" value="Unassembled WGS sequence"/>
</dbReference>
<feature type="compositionally biased region" description="Basic residues" evidence="1">
    <location>
        <begin position="27"/>
        <end position="49"/>
    </location>
</feature>
<evidence type="ECO:0000313" key="3">
    <source>
        <dbReference type="Proteomes" id="UP000887116"/>
    </source>
</evidence>
<organism evidence="2 3">
    <name type="scientific">Trichonephila clavata</name>
    <name type="common">Joro spider</name>
    <name type="synonym">Nephila clavata</name>
    <dbReference type="NCBI Taxonomy" id="2740835"/>
    <lineage>
        <taxon>Eukaryota</taxon>
        <taxon>Metazoa</taxon>
        <taxon>Ecdysozoa</taxon>
        <taxon>Arthropoda</taxon>
        <taxon>Chelicerata</taxon>
        <taxon>Arachnida</taxon>
        <taxon>Araneae</taxon>
        <taxon>Araneomorphae</taxon>
        <taxon>Entelegynae</taxon>
        <taxon>Araneoidea</taxon>
        <taxon>Nephilidae</taxon>
        <taxon>Trichonephila</taxon>
    </lineage>
</organism>
<feature type="region of interest" description="Disordered" evidence="1">
    <location>
        <begin position="26"/>
        <end position="53"/>
    </location>
</feature>
<dbReference type="EMBL" id="BMAO01018327">
    <property type="protein sequence ID" value="GFR22682.1"/>
    <property type="molecule type" value="Genomic_DNA"/>
</dbReference>
<dbReference type="AlphaFoldDB" id="A0A8X6HF90"/>
<keyword evidence="3" id="KW-1185">Reference proteome</keyword>
<name>A0A8X6HF90_TRICU</name>
<gene>
    <name evidence="2" type="ORF">TNCT_227661</name>
</gene>
<protein>
    <submittedName>
        <fullName evidence="2">Uncharacterized protein</fullName>
    </submittedName>
</protein>